<gene>
    <name evidence="1" type="ORF">CBR_g47154</name>
</gene>
<dbReference type="Gramene" id="GBG88455">
    <property type="protein sequence ID" value="GBG88455"/>
    <property type="gene ID" value="CBR_g47154"/>
</dbReference>
<evidence type="ECO:0008006" key="3">
    <source>
        <dbReference type="Google" id="ProtNLM"/>
    </source>
</evidence>
<dbReference type="GO" id="GO:0016279">
    <property type="term" value="F:protein-lysine N-methyltransferase activity"/>
    <property type="evidence" value="ECO:0007669"/>
    <property type="project" value="TreeGrafter"/>
</dbReference>
<dbReference type="EMBL" id="BFEA01000674">
    <property type="protein sequence ID" value="GBG88455.1"/>
    <property type="molecule type" value="Genomic_DNA"/>
</dbReference>
<organism evidence="1 2">
    <name type="scientific">Chara braunii</name>
    <name type="common">Braun's stonewort</name>
    <dbReference type="NCBI Taxonomy" id="69332"/>
    <lineage>
        <taxon>Eukaryota</taxon>
        <taxon>Viridiplantae</taxon>
        <taxon>Streptophyta</taxon>
        <taxon>Charophyceae</taxon>
        <taxon>Charales</taxon>
        <taxon>Characeae</taxon>
        <taxon>Chara</taxon>
    </lineage>
</organism>
<keyword evidence="2" id="KW-1185">Reference proteome</keyword>
<dbReference type="Proteomes" id="UP000265515">
    <property type="component" value="Unassembled WGS sequence"/>
</dbReference>
<dbReference type="InterPro" id="IPR050600">
    <property type="entry name" value="SETD3_SETD6_MTase"/>
</dbReference>
<dbReference type="InterPro" id="IPR046341">
    <property type="entry name" value="SET_dom_sf"/>
</dbReference>
<reference evidence="1 2" key="1">
    <citation type="journal article" date="2018" name="Cell">
        <title>The Chara Genome: Secondary Complexity and Implications for Plant Terrestrialization.</title>
        <authorList>
            <person name="Nishiyama T."/>
            <person name="Sakayama H."/>
            <person name="Vries J.D."/>
            <person name="Buschmann H."/>
            <person name="Saint-Marcoux D."/>
            <person name="Ullrich K.K."/>
            <person name="Haas F.B."/>
            <person name="Vanderstraeten L."/>
            <person name="Becker D."/>
            <person name="Lang D."/>
            <person name="Vosolsobe S."/>
            <person name="Rombauts S."/>
            <person name="Wilhelmsson P.K.I."/>
            <person name="Janitza P."/>
            <person name="Kern R."/>
            <person name="Heyl A."/>
            <person name="Rumpler F."/>
            <person name="Villalobos L.I.A.C."/>
            <person name="Clay J.M."/>
            <person name="Skokan R."/>
            <person name="Toyoda A."/>
            <person name="Suzuki Y."/>
            <person name="Kagoshima H."/>
            <person name="Schijlen E."/>
            <person name="Tajeshwar N."/>
            <person name="Catarino B."/>
            <person name="Hetherington A.J."/>
            <person name="Saltykova A."/>
            <person name="Bonnot C."/>
            <person name="Breuninger H."/>
            <person name="Symeonidi A."/>
            <person name="Radhakrishnan G.V."/>
            <person name="Van Nieuwerburgh F."/>
            <person name="Deforce D."/>
            <person name="Chang C."/>
            <person name="Karol K.G."/>
            <person name="Hedrich R."/>
            <person name="Ulvskov P."/>
            <person name="Glockner G."/>
            <person name="Delwiche C.F."/>
            <person name="Petrasek J."/>
            <person name="Van de Peer Y."/>
            <person name="Friml J."/>
            <person name="Beilby M."/>
            <person name="Dolan L."/>
            <person name="Kohara Y."/>
            <person name="Sugano S."/>
            <person name="Fujiyama A."/>
            <person name="Delaux P.-M."/>
            <person name="Quint M."/>
            <person name="TheiBen G."/>
            <person name="Hagemann M."/>
            <person name="Harholt J."/>
            <person name="Dunand C."/>
            <person name="Zachgo S."/>
            <person name="Langdale J."/>
            <person name="Maumus F."/>
            <person name="Straeten D.V.D."/>
            <person name="Gould S.B."/>
            <person name="Rensing S.A."/>
        </authorList>
    </citation>
    <scope>NUCLEOTIDE SEQUENCE [LARGE SCALE GENOMIC DNA]</scope>
    <source>
        <strain evidence="1 2">S276</strain>
    </source>
</reference>
<dbReference type="PANTHER" id="PTHR13271">
    <property type="entry name" value="UNCHARACTERIZED PUTATIVE METHYLTRANSFERASE"/>
    <property type="match status" value="1"/>
</dbReference>
<dbReference type="CDD" id="cd10527">
    <property type="entry name" value="SET_LSMT"/>
    <property type="match status" value="1"/>
</dbReference>
<accession>A0A388M1S3</accession>
<evidence type="ECO:0000313" key="1">
    <source>
        <dbReference type="EMBL" id="GBG88455.1"/>
    </source>
</evidence>
<protein>
    <recommendedName>
        <fullName evidence="3">SET domain-containing protein</fullName>
    </recommendedName>
</protein>
<name>A0A388M1S3_CHABU</name>
<evidence type="ECO:0000313" key="2">
    <source>
        <dbReference type="Proteomes" id="UP000265515"/>
    </source>
</evidence>
<dbReference type="OrthoDB" id="341421at2759"/>
<dbReference type="AlphaFoldDB" id="A0A388M1S3"/>
<dbReference type="Gene3D" id="3.90.1410.10">
    <property type="entry name" value="set domain protein methyltransferase, domain 1"/>
    <property type="match status" value="1"/>
</dbReference>
<proteinExistence type="predicted"/>
<sequence length="475" mass="53036">MSRSTTVRISSKPLLCFGKGPVISMAIDVRRCVGTGNLAELASATNLTRVAIASDVRDEVGPSEALMKAAYGAVDAEVSRARSVMELTEKACVEPAIVLLTERCLSRVYDIADNEEQDDDELLNSMLRTSRILHLSETEIYFLENGDDGPTSPLNEIRAVSSLCEFLSKASAQFSQRRKRTRRELDGPVTSRACSSGNEECSCSGAVEASELIMSRNGGASRAFDILERLRIRLQDLLNGLGEAQMSALSSEVGVACKNWREVKLQEWATRQGVISKIHAAEYRSTGRGAAGRVDIEAGCVILEVPRSLLIYSDTVLHSELGQVFRMLESPFLEENDKAILWTIHERYNPDSFFEPFFAALPQTFCTGLSISEESLTLLDNTFLLAEIMQARELVRKRYNRLFPVLSATFAEVFPQDLFTWENFLWAAELWYLHEIKVHFPDGQVKACLIPVGSLFNHSLHRVDQLKVQDCYKCQ</sequence>
<comment type="caution">
    <text evidence="1">The sequence shown here is derived from an EMBL/GenBank/DDBJ whole genome shotgun (WGS) entry which is preliminary data.</text>
</comment>
<dbReference type="PANTHER" id="PTHR13271:SF103">
    <property type="entry name" value="N-METHYLTRANSFERASE DOMAIN AND SET DOMAIN CONTAINING PROTEIN-RELATED"/>
    <property type="match status" value="1"/>
</dbReference>
<dbReference type="STRING" id="69332.A0A388M1S3"/>
<dbReference type="SUPFAM" id="SSF82199">
    <property type="entry name" value="SET domain"/>
    <property type="match status" value="1"/>
</dbReference>